<dbReference type="Proteomes" id="UP001558652">
    <property type="component" value="Unassembled WGS sequence"/>
</dbReference>
<evidence type="ECO:0000313" key="12">
    <source>
        <dbReference type="EMBL" id="KAL1129390.1"/>
    </source>
</evidence>
<evidence type="ECO:0000256" key="10">
    <source>
        <dbReference type="RuleBase" id="RU000488"/>
    </source>
</evidence>
<keyword evidence="6 11" id="KW-1133">Transmembrane helix</keyword>
<evidence type="ECO:0000256" key="11">
    <source>
        <dbReference type="SAM" id="Phobius"/>
    </source>
</evidence>
<keyword evidence="8" id="KW-0576">Peroxisome</keyword>
<keyword evidence="4 9" id="KW-0812">Transmembrane</keyword>
<name>A0ABD0YDJ4_9HEMI</name>
<evidence type="ECO:0000313" key="13">
    <source>
        <dbReference type="Proteomes" id="UP001558652"/>
    </source>
</evidence>
<evidence type="ECO:0000256" key="5">
    <source>
        <dbReference type="ARBA" id="ARBA00022737"/>
    </source>
</evidence>
<dbReference type="EMBL" id="JBFDAA010000009">
    <property type="protein sequence ID" value="KAL1129390.1"/>
    <property type="molecule type" value="Genomic_DNA"/>
</dbReference>
<organism evidence="12 13">
    <name type="scientific">Ranatra chinensis</name>
    <dbReference type="NCBI Taxonomy" id="642074"/>
    <lineage>
        <taxon>Eukaryota</taxon>
        <taxon>Metazoa</taxon>
        <taxon>Ecdysozoa</taxon>
        <taxon>Arthropoda</taxon>
        <taxon>Hexapoda</taxon>
        <taxon>Insecta</taxon>
        <taxon>Pterygota</taxon>
        <taxon>Neoptera</taxon>
        <taxon>Paraneoptera</taxon>
        <taxon>Hemiptera</taxon>
        <taxon>Heteroptera</taxon>
        <taxon>Panheteroptera</taxon>
        <taxon>Nepomorpha</taxon>
        <taxon>Nepidae</taxon>
        <taxon>Ranatrinae</taxon>
        <taxon>Ranatra</taxon>
    </lineage>
</organism>
<evidence type="ECO:0000256" key="2">
    <source>
        <dbReference type="ARBA" id="ARBA00006375"/>
    </source>
</evidence>
<protein>
    <recommendedName>
        <fullName evidence="14">Peroxisomal membrane protein pmp34</fullName>
    </recommendedName>
</protein>
<feature type="repeat" description="Solcar" evidence="9">
    <location>
        <begin position="34"/>
        <end position="122"/>
    </location>
</feature>
<dbReference type="GO" id="GO:0005778">
    <property type="term" value="C:peroxisomal membrane"/>
    <property type="evidence" value="ECO:0007669"/>
    <property type="project" value="UniProtKB-SubCell"/>
</dbReference>
<evidence type="ECO:0000256" key="8">
    <source>
        <dbReference type="ARBA" id="ARBA00023140"/>
    </source>
</evidence>
<evidence type="ECO:0000256" key="3">
    <source>
        <dbReference type="ARBA" id="ARBA00022448"/>
    </source>
</evidence>
<sequence>TLYRGLVPVLQCICVSNFIYFYAFHGLRTISKRDSGGKDLLLATLAGAINVVMTTPLWMVSTRMKMAGVNDYDCHYDGIIDGLLRVWESEGGLSLWRGTVPSLMLVSNPAIHMSAYEAIKRHITKGSPHQLTALQYFVISATAKAFATVITYPLQLAQAKLRHGNTDRDMAPNASTIHLLYYIVKKNGFSGLYKGMEAKLMQTLLTTALMFMIYEKIAAFVFRLMR</sequence>
<dbReference type="SUPFAM" id="SSF103506">
    <property type="entry name" value="Mitochondrial carrier"/>
    <property type="match status" value="1"/>
</dbReference>
<dbReference type="PANTHER" id="PTHR45939:SF5">
    <property type="entry name" value="PEROXISOMAL MEMBRANE PROTEIN PMP34"/>
    <property type="match status" value="1"/>
</dbReference>
<feature type="transmembrane region" description="Helical" evidence="11">
    <location>
        <begin position="39"/>
        <end position="59"/>
    </location>
</feature>
<dbReference type="AlphaFoldDB" id="A0ABD0YDJ4"/>
<proteinExistence type="inferred from homology"/>
<comment type="caution">
    <text evidence="12">The sequence shown here is derived from an EMBL/GenBank/DDBJ whole genome shotgun (WGS) entry which is preliminary data.</text>
</comment>
<dbReference type="PROSITE" id="PS50920">
    <property type="entry name" value="SOLCAR"/>
    <property type="match status" value="2"/>
</dbReference>
<evidence type="ECO:0000256" key="6">
    <source>
        <dbReference type="ARBA" id="ARBA00022989"/>
    </source>
</evidence>
<evidence type="ECO:0000256" key="1">
    <source>
        <dbReference type="ARBA" id="ARBA00004585"/>
    </source>
</evidence>
<keyword evidence="5" id="KW-0677">Repeat</keyword>
<dbReference type="InterPro" id="IPR023395">
    <property type="entry name" value="MCP_dom_sf"/>
</dbReference>
<dbReference type="PANTHER" id="PTHR45939">
    <property type="entry name" value="PEROXISOMAL MEMBRANE PROTEIN PMP34-RELATED"/>
    <property type="match status" value="1"/>
</dbReference>
<comment type="similarity">
    <text evidence="2 10">Belongs to the mitochondrial carrier (TC 2.A.29) family.</text>
</comment>
<evidence type="ECO:0000256" key="7">
    <source>
        <dbReference type="ARBA" id="ARBA00023136"/>
    </source>
</evidence>
<dbReference type="InterPro" id="IPR052217">
    <property type="entry name" value="Mito/Peroxisomal_Carrier"/>
</dbReference>
<dbReference type="InterPro" id="IPR018108">
    <property type="entry name" value="MCP_transmembrane"/>
</dbReference>
<evidence type="ECO:0000256" key="4">
    <source>
        <dbReference type="ARBA" id="ARBA00022692"/>
    </source>
</evidence>
<comment type="subcellular location">
    <subcellularLocation>
        <location evidence="1">Peroxisome membrane</location>
        <topology evidence="1">Multi-pass membrane protein</topology>
    </subcellularLocation>
</comment>
<dbReference type="Pfam" id="PF00153">
    <property type="entry name" value="Mito_carr"/>
    <property type="match status" value="2"/>
</dbReference>
<evidence type="ECO:0008006" key="14">
    <source>
        <dbReference type="Google" id="ProtNLM"/>
    </source>
</evidence>
<reference evidence="12 13" key="1">
    <citation type="submission" date="2024-07" db="EMBL/GenBank/DDBJ databases">
        <title>Chromosome-level genome assembly of the water stick insect Ranatra chinensis (Heteroptera: Nepidae).</title>
        <authorList>
            <person name="Liu X."/>
        </authorList>
    </citation>
    <scope>NUCLEOTIDE SEQUENCE [LARGE SCALE GENOMIC DNA]</scope>
    <source>
        <strain evidence="12">Cailab_2021Rc</strain>
        <tissue evidence="12">Muscle</tissue>
    </source>
</reference>
<gene>
    <name evidence="12" type="ORF">AAG570_013917</name>
</gene>
<dbReference type="Gene3D" id="1.50.40.10">
    <property type="entry name" value="Mitochondrial carrier domain"/>
    <property type="match status" value="1"/>
</dbReference>
<keyword evidence="3 10" id="KW-0813">Transport</keyword>
<keyword evidence="7 9" id="KW-0472">Membrane</keyword>
<feature type="transmembrane region" description="Helical" evidence="11">
    <location>
        <begin position="204"/>
        <end position="225"/>
    </location>
</feature>
<evidence type="ECO:0000256" key="9">
    <source>
        <dbReference type="PROSITE-ProRule" id="PRU00282"/>
    </source>
</evidence>
<accession>A0ABD0YDJ4</accession>
<feature type="repeat" description="Solcar" evidence="9">
    <location>
        <begin position="131"/>
        <end position="220"/>
    </location>
</feature>
<keyword evidence="13" id="KW-1185">Reference proteome</keyword>
<feature type="transmembrane region" description="Helical" evidence="11">
    <location>
        <begin position="6"/>
        <end position="27"/>
    </location>
</feature>
<feature type="non-terminal residue" evidence="12">
    <location>
        <position position="1"/>
    </location>
</feature>